<dbReference type="InterPro" id="IPR043502">
    <property type="entry name" value="DNA/RNA_pol_sf"/>
</dbReference>
<dbReference type="GO" id="GO:0006302">
    <property type="term" value="P:double-strand break repair"/>
    <property type="evidence" value="ECO:0007669"/>
    <property type="project" value="TreeGrafter"/>
</dbReference>
<dbReference type="SMART" id="SM00482">
    <property type="entry name" value="POLAc"/>
    <property type="match status" value="1"/>
</dbReference>
<comment type="catalytic activity">
    <reaction evidence="8">
        <text>DNA(n) + a 2'-deoxyribonucleoside 5'-triphosphate = DNA(n+1) + diphosphate</text>
        <dbReference type="Rhea" id="RHEA:22508"/>
        <dbReference type="Rhea" id="RHEA-COMP:17339"/>
        <dbReference type="Rhea" id="RHEA-COMP:17340"/>
        <dbReference type="ChEBI" id="CHEBI:33019"/>
        <dbReference type="ChEBI" id="CHEBI:61560"/>
        <dbReference type="ChEBI" id="CHEBI:173112"/>
        <dbReference type="EC" id="2.7.7.7"/>
    </reaction>
</comment>
<feature type="region of interest" description="Disordered" evidence="9">
    <location>
        <begin position="93"/>
        <end position="113"/>
    </location>
</feature>
<evidence type="ECO:0000256" key="2">
    <source>
        <dbReference type="ARBA" id="ARBA00012417"/>
    </source>
</evidence>
<protein>
    <recommendedName>
        <fullName evidence="2">DNA-directed DNA polymerase</fullName>
        <ecNumber evidence="2">2.7.7.7</ecNumber>
    </recommendedName>
</protein>
<dbReference type="Gene3D" id="3.30.70.370">
    <property type="match status" value="1"/>
</dbReference>
<dbReference type="PANTHER" id="PTHR10133">
    <property type="entry name" value="DNA POLYMERASE I"/>
    <property type="match status" value="1"/>
</dbReference>
<evidence type="ECO:0000256" key="9">
    <source>
        <dbReference type="SAM" id="MobiDB-lite"/>
    </source>
</evidence>
<keyword evidence="5" id="KW-0235">DNA replication</keyword>
<keyword evidence="12" id="KW-1185">Reference proteome</keyword>
<dbReference type="InterPro" id="IPR001098">
    <property type="entry name" value="DNA-dir_DNA_pol_A_palm_dom"/>
</dbReference>
<dbReference type="Gene3D" id="1.20.1060.10">
    <property type="entry name" value="Taq DNA Polymerase, Chain T, domain 4"/>
    <property type="match status" value="1"/>
</dbReference>
<dbReference type="EC" id="2.7.7.7" evidence="2"/>
<evidence type="ECO:0000256" key="3">
    <source>
        <dbReference type="ARBA" id="ARBA00022679"/>
    </source>
</evidence>
<feature type="compositionally biased region" description="Basic and acidic residues" evidence="9">
    <location>
        <begin position="184"/>
        <end position="195"/>
    </location>
</feature>
<evidence type="ECO:0000256" key="5">
    <source>
        <dbReference type="ARBA" id="ARBA00022705"/>
    </source>
</evidence>
<organism evidence="11 12">
    <name type="scientific">Trypanosoma conorhini</name>
    <dbReference type="NCBI Taxonomy" id="83891"/>
    <lineage>
        <taxon>Eukaryota</taxon>
        <taxon>Discoba</taxon>
        <taxon>Euglenozoa</taxon>
        <taxon>Kinetoplastea</taxon>
        <taxon>Metakinetoplastina</taxon>
        <taxon>Trypanosomatida</taxon>
        <taxon>Trypanosomatidae</taxon>
        <taxon>Trypanosoma</taxon>
    </lineage>
</organism>
<proteinExistence type="inferred from homology"/>
<dbReference type="Pfam" id="PF00476">
    <property type="entry name" value="DNA_pol_A"/>
    <property type="match status" value="1"/>
</dbReference>
<dbReference type="FunFam" id="1.10.150.20:FF:000070">
    <property type="entry name" value="DNA polymerase I, putative"/>
    <property type="match status" value="1"/>
</dbReference>
<feature type="compositionally biased region" description="Polar residues" evidence="9">
    <location>
        <begin position="102"/>
        <end position="113"/>
    </location>
</feature>
<gene>
    <name evidence="11" type="ORF">Tco025E_00703</name>
</gene>
<dbReference type="Gene3D" id="1.10.150.20">
    <property type="entry name" value="5' to 3' exonuclease, C-terminal subdomain"/>
    <property type="match status" value="1"/>
</dbReference>
<feature type="region of interest" description="Disordered" evidence="9">
    <location>
        <begin position="184"/>
        <end position="250"/>
    </location>
</feature>
<evidence type="ECO:0000256" key="4">
    <source>
        <dbReference type="ARBA" id="ARBA00022695"/>
    </source>
</evidence>
<keyword evidence="7" id="KW-0238">DNA-binding</keyword>
<dbReference type="GO" id="GO:0006261">
    <property type="term" value="P:DNA-templated DNA replication"/>
    <property type="evidence" value="ECO:0007669"/>
    <property type="project" value="InterPro"/>
</dbReference>
<name>A0A422QAN5_9TRYP</name>
<dbReference type="AlphaFoldDB" id="A0A422QAN5"/>
<evidence type="ECO:0000313" key="12">
    <source>
        <dbReference type="Proteomes" id="UP000284403"/>
    </source>
</evidence>
<evidence type="ECO:0000256" key="8">
    <source>
        <dbReference type="ARBA" id="ARBA00049244"/>
    </source>
</evidence>
<dbReference type="GO" id="GO:0003677">
    <property type="term" value="F:DNA binding"/>
    <property type="evidence" value="ECO:0007669"/>
    <property type="project" value="UniProtKB-KW"/>
</dbReference>
<dbReference type="PROSITE" id="PS00447">
    <property type="entry name" value="DNA_POLYMERASE_A"/>
    <property type="match status" value="1"/>
</dbReference>
<dbReference type="CDD" id="cd08638">
    <property type="entry name" value="DNA_pol_A_theta"/>
    <property type="match status" value="1"/>
</dbReference>
<dbReference type="EMBL" id="MKKU01000019">
    <property type="protein sequence ID" value="RNF27019.1"/>
    <property type="molecule type" value="Genomic_DNA"/>
</dbReference>
<evidence type="ECO:0000313" key="11">
    <source>
        <dbReference type="EMBL" id="RNF27019.1"/>
    </source>
</evidence>
<dbReference type="SUPFAM" id="SSF56672">
    <property type="entry name" value="DNA/RNA polymerases"/>
    <property type="match status" value="1"/>
</dbReference>
<sequence>MSSRGQPQYRYVPVELSHVGRADGSSGAGLSTSENLQKWQAFGLNTGAMHGLSPAAQPKQSAGRPVHHHLVEEEAEEEEVMVVAECNQRMDAGAVEAEKQQQTKQKNMEGSSVSAIHRKLFELSSRVGEAAKEAKSLASARRGPPSKQSSRSTNRKAAGDPGGGGGVATTATALAAAFAGKRLSERGDGLEEQHASKRKSAPSEGRASTAVEDTTPHEQQEKGQKKKKSNTRNSRAATTPNRRTKVPQRRALFSMPAEPLSISRQAEPVAFKELDSSTALFEDVQATLKDPDRIQAPTLFVAFILHEGETNFSISAATHGKVHFLRGINPEVSHLKAHLFVLRWKDDVFVLPASVALVFLVRVTEELPGVELVTFNAPSLLLLLLSYRQGNFFTSCVSDIRLMSWMLQPSAGTDAFTDYDVLLQSCQNQLGPATGLGNMENWTVKELVSHRVYYMSPLYRLLYGQLGTQGLLPSFLKQERRISLLCAAMKLNGFSVNLSEVEGFKARCTARMEELRRAAQKLVPSMPDFNMQNLDECRAAIYEVLQLGIHLTHTRGDGTDSCSLTITKSGKLSTSEETLRLLAPHHELPRLLIAYRKTAKLLQTYTVGMMETAFPLTGDDSEFADSRVGEADGKVDAAHVKWVKLHPNFVQEGTDTGRLSCVEPNLQNLPRARAIAEDDNSEPYEAEMATFRRCFAVPAGLTLLSVDYEQIELRVLAHLSADTALVDAMTNATDIHRKIAETIFRKSPVSSEERTLAKRAVFGMLYGAGPRTLATQMGGSMEQALHVMSLFKSSYPHIDRYHRRVIEQCRADGFVRTLSGRIRSLPDINDRVMAKRSYAERQAFNSVVQGSAADVMKLAMLALERDVLQSHSGDVRLLAQVHDEVVLSLPTHKLREIVPLVTRSMTHAVSLLVPLPVTVKIGQSLGELEDWTVDHELGIR</sequence>
<dbReference type="PANTHER" id="PTHR10133:SF27">
    <property type="entry name" value="DNA POLYMERASE NU"/>
    <property type="match status" value="1"/>
</dbReference>
<evidence type="ECO:0000259" key="10">
    <source>
        <dbReference type="SMART" id="SM00482"/>
    </source>
</evidence>
<reference evidence="11 12" key="1">
    <citation type="journal article" date="2018" name="BMC Genomics">
        <title>Genomic comparison of Trypanosoma conorhini and Trypanosoma rangeli to Trypanosoma cruzi strains of high and low virulence.</title>
        <authorList>
            <person name="Bradwell K.R."/>
            <person name="Koparde V.N."/>
            <person name="Matveyev A.V."/>
            <person name="Serrano M.G."/>
            <person name="Alves J.M."/>
            <person name="Parikh H."/>
            <person name="Huang B."/>
            <person name="Lee V."/>
            <person name="Espinosa-Alvarez O."/>
            <person name="Ortiz P.A."/>
            <person name="Costa-Martins A.G."/>
            <person name="Teixeira M.M."/>
            <person name="Buck G.A."/>
        </authorList>
    </citation>
    <scope>NUCLEOTIDE SEQUENCE [LARGE SCALE GENOMIC DNA]</scope>
    <source>
        <strain evidence="11 12">025E</strain>
    </source>
</reference>
<keyword evidence="3 11" id="KW-0808">Transferase</keyword>
<dbReference type="Proteomes" id="UP000284403">
    <property type="component" value="Unassembled WGS sequence"/>
</dbReference>
<evidence type="ECO:0000256" key="7">
    <source>
        <dbReference type="ARBA" id="ARBA00023125"/>
    </source>
</evidence>
<dbReference type="PRINTS" id="PR00868">
    <property type="entry name" value="DNAPOLI"/>
</dbReference>
<dbReference type="GeneID" id="40314314"/>
<comment type="caution">
    <text evidence="11">The sequence shown here is derived from an EMBL/GenBank/DDBJ whole genome shotgun (WGS) entry which is preliminary data.</text>
</comment>
<feature type="domain" description="DNA-directed DNA polymerase family A palm" evidence="10">
    <location>
        <begin position="692"/>
        <end position="893"/>
    </location>
</feature>
<dbReference type="OrthoDB" id="2320933at2759"/>
<keyword evidence="6" id="KW-0239">DNA-directed DNA polymerase</keyword>
<keyword evidence="4 11" id="KW-0548">Nucleotidyltransferase</keyword>
<accession>A0A422QAN5</accession>
<dbReference type="InterPro" id="IPR002298">
    <property type="entry name" value="DNA_polymerase_A"/>
</dbReference>
<comment type="similarity">
    <text evidence="1">Belongs to the DNA polymerase type-A family.</text>
</comment>
<dbReference type="RefSeq" id="XP_029232225.1">
    <property type="nucleotide sequence ID" value="XM_029367643.1"/>
</dbReference>
<feature type="compositionally biased region" description="Basic and acidic residues" evidence="9">
    <location>
        <begin position="214"/>
        <end position="223"/>
    </location>
</feature>
<evidence type="ECO:0000256" key="6">
    <source>
        <dbReference type="ARBA" id="ARBA00022932"/>
    </source>
</evidence>
<dbReference type="GO" id="GO:0003887">
    <property type="term" value="F:DNA-directed DNA polymerase activity"/>
    <property type="evidence" value="ECO:0007669"/>
    <property type="project" value="UniProtKB-KW"/>
</dbReference>
<dbReference type="InterPro" id="IPR019760">
    <property type="entry name" value="DNA-dir_DNA_pol_A_CS"/>
</dbReference>
<evidence type="ECO:0000256" key="1">
    <source>
        <dbReference type="ARBA" id="ARBA00007705"/>
    </source>
</evidence>
<feature type="region of interest" description="Disordered" evidence="9">
    <location>
        <begin position="127"/>
        <end position="168"/>
    </location>
</feature>
<feature type="compositionally biased region" description="Polar residues" evidence="9">
    <location>
        <begin position="231"/>
        <end position="241"/>
    </location>
</feature>